<evidence type="ECO:0000256" key="2">
    <source>
        <dbReference type="ARBA" id="ARBA00022723"/>
    </source>
</evidence>
<evidence type="ECO:0000313" key="6">
    <source>
        <dbReference type="WBParaSite" id="scaffold8658_cov190.g13246"/>
    </source>
</evidence>
<keyword evidence="2" id="KW-0479">Metal-binding</keyword>
<feature type="domain" description="MADF" evidence="4">
    <location>
        <begin position="9"/>
        <end position="96"/>
    </location>
</feature>
<dbReference type="Pfam" id="PF13359">
    <property type="entry name" value="DDE_Tnp_4"/>
    <property type="match status" value="1"/>
</dbReference>
<evidence type="ECO:0000256" key="1">
    <source>
        <dbReference type="ARBA" id="ARBA00001968"/>
    </source>
</evidence>
<feature type="region of interest" description="Disordered" evidence="3">
    <location>
        <begin position="113"/>
        <end position="137"/>
    </location>
</feature>
<dbReference type="WBParaSite" id="scaffold8658_cov190.g13246">
    <property type="protein sequence ID" value="scaffold8658_cov190.g13246"/>
    <property type="gene ID" value="scaffold8658_cov190.g13246"/>
</dbReference>
<dbReference type="PANTHER" id="PTHR12243">
    <property type="entry name" value="MADF DOMAIN TRANSCRIPTION FACTOR"/>
    <property type="match status" value="1"/>
</dbReference>
<dbReference type="Proteomes" id="UP000887561">
    <property type="component" value="Unplaced"/>
</dbReference>
<dbReference type="PANTHER" id="PTHR12243:SF67">
    <property type="entry name" value="COREPRESSOR OF PANGOLIN, ISOFORM A-RELATED"/>
    <property type="match status" value="1"/>
</dbReference>
<comment type="cofactor">
    <cofactor evidence="1">
        <name>a divalent metal cation</name>
        <dbReference type="ChEBI" id="CHEBI:60240"/>
    </cofactor>
</comment>
<protein>
    <submittedName>
        <fullName evidence="6">MADF domain-containing protein</fullName>
    </submittedName>
</protein>
<sequence>MSAKIDINLFIEMIQQNELIWRKGHGEHKDKNKSDKIWLLIAEQCGFDDVKSAKQKWKHLCDYYSKLKKPKASGSDGKDVKWTYLNSIRIDSIQTAFIPNDVRDLLNSTISMSSSDDETDKNFTRKLPSKRRRISDSDKDDAVDNCIIELAKQIKENINDSSPNKQFGLIELKSKRGVSPEEQLIICLRFFATGMQYRALEYSFRALDGKLVRLRKPNNSGSLYHDYKHNFSLNMLALCDYRYRILYVDDGEYGYKGDAN</sequence>
<dbReference type="InterPro" id="IPR027806">
    <property type="entry name" value="HARBI1_dom"/>
</dbReference>
<dbReference type="InterPro" id="IPR006578">
    <property type="entry name" value="MADF-dom"/>
</dbReference>
<keyword evidence="5" id="KW-1185">Reference proteome</keyword>
<dbReference type="AlphaFoldDB" id="A0A915N699"/>
<name>A0A915N699_MELJA</name>
<evidence type="ECO:0000313" key="5">
    <source>
        <dbReference type="Proteomes" id="UP000887561"/>
    </source>
</evidence>
<dbReference type="SMART" id="SM00595">
    <property type="entry name" value="MADF"/>
    <property type="match status" value="1"/>
</dbReference>
<dbReference type="InterPro" id="IPR039353">
    <property type="entry name" value="TF_Adf1"/>
</dbReference>
<dbReference type="Pfam" id="PF10545">
    <property type="entry name" value="MADF_DNA_bdg"/>
    <property type="match status" value="1"/>
</dbReference>
<evidence type="ECO:0000259" key="4">
    <source>
        <dbReference type="PROSITE" id="PS51029"/>
    </source>
</evidence>
<organism evidence="5 6">
    <name type="scientific">Meloidogyne javanica</name>
    <name type="common">Root-knot nematode worm</name>
    <dbReference type="NCBI Taxonomy" id="6303"/>
    <lineage>
        <taxon>Eukaryota</taxon>
        <taxon>Metazoa</taxon>
        <taxon>Ecdysozoa</taxon>
        <taxon>Nematoda</taxon>
        <taxon>Chromadorea</taxon>
        <taxon>Rhabditida</taxon>
        <taxon>Tylenchina</taxon>
        <taxon>Tylenchomorpha</taxon>
        <taxon>Tylenchoidea</taxon>
        <taxon>Meloidogynidae</taxon>
        <taxon>Meloidogyninae</taxon>
        <taxon>Meloidogyne</taxon>
        <taxon>Meloidogyne incognita group</taxon>
    </lineage>
</organism>
<accession>A0A915N699</accession>
<proteinExistence type="predicted"/>
<dbReference type="GO" id="GO:0046872">
    <property type="term" value="F:metal ion binding"/>
    <property type="evidence" value="ECO:0007669"/>
    <property type="project" value="UniProtKB-KW"/>
</dbReference>
<evidence type="ECO:0000256" key="3">
    <source>
        <dbReference type="SAM" id="MobiDB-lite"/>
    </source>
</evidence>
<dbReference type="PROSITE" id="PS51029">
    <property type="entry name" value="MADF"/>
    <property type="match status" value="1"/>
</dbReference>
<reference evidence="6" key="1">
    <citation type="submission" date="2022-11" db="UniProtKB">
        <authorList>
            <consortium name="WormBaseParasite"/>
        </authorList>
    </citation>
    <scope>IDENTIFICATION</scope>
</reference>